<dbReference type="GO" id="GO:0000796">
    <property type="term" value="C:condensin complex"/>
    <property type="evidence" value="ECO:0007669"/>
    <property type="project" value="TreeGrafter"/>
</dbReference>
<feature type="compositionally biased region" description="Polar residues" evidence="1">
    <location>
        <begin position="124"/>
        <end position="133"/>
    </location>
</feature>
<feature type="region of interest" description="Disordered" evidence="1">
    <location>
        <begin position="1019"/>
        <end position="1043"/>
    </location>
</feature>
<evidence type="ECO:0000313" key="2">
    <source>
        <dbReference type="EMBL" id="GFR43271.1"/>
    </source>
</evidence>
<accession>A0AAD3DK10</accession>
<feature type="region of interest" description="Disordered" evidence="1">
    <location>
        <begin position="820"/>
        <end position="934"/>
    </location>
</feature>
<feature type="region of interest" description="Disordered" evidence="1">
    <location>
        <begin position="450"/>
        <end position="472"/>
    </location>
</feature>
<evidence type="ECO:0000313" key="3">
    <source>
        <dbReference type="Proteomes" id="UP001054857"/>
    </source>
</evidence>
<comment type="caution">
    <text evidence="2">The sequence shown here is derived from an EMBL/GenBank/DDBJ whole genome shotgun (WGS) entry which is preliminary data.</text>
</comment>
<feature type="compositionally biased region" description="Basic and acidic residues" evidence="1">
    <location>
        <begin position="843"/>
        <end position="852"/>
    </location>
</feature>
<name>A0AAD3DK10_9CHLO</name>
<protein>
    <submittedName>
        <fullName evidence="2">Uncharacterized protein</fullName>
    </submittedName>
</protein>
<feature type="compositionally biased region" description="Polar residues" evidence="1">
    <location>
        <begin position="23"/>
        <end position="34"/>
    </location>
</feature>
<feature type="compositionally biased region" description="Basic and acidic residues" evidence="1">
    <location>
        <begin position="730"/>
        <end position="741"/>
    </location>
</feature>
<feature type="region of interest" description="Disordered" evidence="1">
    <location>
        <begin position="671"/>
        <end position="693"/>
    </location>
</feature>
<feature type="compositionally biased region" description="Low complexity" evidence="1">
    <location>
        <begin position="862"/>
        <end position="931"/>
    </location>
</feature>
<dbReference type="PANTHER" id="PTHR43941">
    <property type="entry name" value="STRUCTURAL MAINTENANCE OF CHROMOSOMES PROTEIN 2"/>
    <property type="match status" value="1"/>
</dbReference>
<dbReference type="GO" id="GO:0007076">
    <property type="term" value="P:mitotic chromosome condensation"/>
    <property type="evidence" value="ECO:0007669"/>
    <property type="project" value="TreeGrafter"/>
</dbReference>
<dbReference type="Proteomes" id="UP001054857">
    <property type="component" value="Unassembled WGS sequence"/>
</dbReference>
<evidence type="ECO:0000256" key="1">
    <source>
        <dbReference type="SAM" id="MobiDB-lite"/>
    </source>
</evidence>
<feature type="compositionally biased region" description="Pro residues" evidence="1">
    <location>
        <begin position="56"/>
        <end position="68"/>
    </location>
</feature>
<feature type="compositionally biased region" description="Basic and acidic residues" evidence="1">
    <location>
        <begin position="707"/>
        <end position="718"/>
    </location>
</feature>
<dbReference type="AlphaFoldDB" id="A0AAD3DK10"/>
<proteinExistence type="predicted"/>
<dbReference type="GO" id="GO:0000793">
    <property type="term" value="C:condensed chromosome"/>
    <property type="evidence" value="ECO:0007669"/>
    <property type="project" value="TreeGrafter"/>
</dbReference>
<feature type="region of interest" description="Disordered" evidence="1">
    <location>
        <begin position="14"/>
        <end position="151"/>
    </location>
</feature>
<feature type="region of interest" description="Disordered" evidence="1">
    <location>
        <begin position="178"/>
        <end position="204"/>
    </location>
</feature>
<feature type="compositionally biased region" description="Polar residues" evidence="1">
    <location>
        <begin position="514"/>
        <end position="526"/>
    </location>
</feature>
<dbReference type="EMBL" id="BMAR01000005">
    <property type="protein sequence ID" value="GFR43271.1"/>
    <property type="molecule type" value="Genomic_DNA"/>
</dbReference>
<dbReference type="GO" id="GO:0000785">
    <property type="term" value="C:chromatin"/>
    <property type="evidence" value="ECO:0007669"/>
    <property type="project" value="TreeGrafter"/>
</dbReference>
<sequence>MRRQTQLADLIAGSGLVSGLARRTSSQDGSNTPAQPVLYHFGTGPGASKDHRDRPPLPAGPSGTPPAPSSASAAGRPPAAPAWPSPRASPSKSTPASHANSGNTTGSAGGSSSGGGALFHRTSTDTQLGSASSAPLPHLAHPRSNSAGSIDMYDTTSSVPYNPAAGCLPAVGHHLGGNPAEATAAGQPSQQLPQQFPLPAAGSHAAGGYSEAINSVASTRHSGGGAVQCSGASGSGAVQLPQYHPHMVSYQGGASAGVSMSGSEQPCYGSNHASLSGGAGGSSSGGSCSGGGGGGGSGGGSSAIDRGGFPPQAQPQHQSLHAAHATHDHGSRDGMGGSSSCSPSSNNRNLPAGSSPSPSSSSRRNSLSSGSGVRSGVGGGGGGFVNKRVRSLNASSGAPAGLHRSSSDSAVQTHGAATAALAVAAAHDAWVTAAAPIATPPAAYVTAPAQEGRATHGSGSAVSRAGSMPSTSGLGAAALAPVAGAAEMLVLEEADEQEGPLGGLAAQAGRAAQSHATPSMASTDSELGSGVQQGGAHGLPAGVSGEGEADRVSASQLLPRGAVTGAPPPPAAWPPMSSAPGTAATGVVGTAAAAATGAHPNAAGAACSLAAGPPGEVAELRRLVSELSAQVSRLTAQLYDSEAAAAQLQSLAATAEAAGREAAEAEAARKHMKALKSAEAARDKAEVSRRAAEKRARAAEEELAGLREKLEAKTKQASDLESSLAGEQAAQERQRRAHEEALSGLEAQHRAQSRKLSQDHEAEKKSMQETLSKMREDMARRNQTILALQADLEAAQEEGGRREQQLAGLRDTVAQLEAELERVRGSRKAGGAEAEGEQGAEAEGVRRLESRGEGTSTAPTEALADGSSLAAMSSASTAAASNTTSTTTTTNSSAASGGSTGTAGTSGSDNPGGRRSPAPSTSSSTAAAGAPLLDEQTRAVRKLQSEVAGIREQHAQRLVQLEEVVAGCEASMREGLQGMERVFGVLVSRTAALLAGRLGANTAAGKAANAPAFVTAAADAPTGHSSGDRGGDGSSSPCRQRRRGAFFRGDGGCDNGFLPATPNQPPGCFRRLCSRRRRPRQCGP</sequence>
<feature type="compositionally biased region" description="Gly residues" evidence="1">
    <location>
        <begin position="107"/>
        <end position="117"/>
    </location>
</feature>
<feature type="compositionally biased region" description="Basic and acidic residues" evidence="1">
    <location>
        <begin position="679"/>
        <end position="693"/>
    </location>
</feature>
<reference evidence="2 3" key="1">
    <citation type="journal article" date="2021" name="Sci. Rep.">
        <title>Genome sequencing of the multicellular alga Astrephomene provides insights into convergent evolution of germ-soma differentiation.</title>
        <authorList>
            <person name="Yamashita S."/>
            <person name="Yamamoto K."/>
            <person name="Matsuzaki R."/>
            <person name="Suzuki S."/>
            <person name="Yamaguchi H."/>
            <person name="Hirooka S."/>
            <person name="Minakuchi Y."/>
            <person name="Miyagishima S."/>
            <person name="Kawachi M."/>
            <person name="Toyoda A."/>
            <person name="Nozaki H."/>
        </authorList>
    </citation>
    <scope>NUCLEOTIDE SEQUENCE [LARGE SCALE GENOMIC DNA]</scope>
    <source>
        <strain evidence="2 3">NIES-4017</strain>
    </source>
</reference>
<feature type="compositionally biased region" description="Low complexity" evidence="1">
    <location>
        <begin position="353"/>
        <end position="372"/>
    </location>
</feature>
<feature type="region of interest" description="Disordered" evidence="1">
    <location>
        <begin position="275"/>
        <end position="387"/>
    </location>
</feature>
<dbReference type="GO" id="GO:0003682">
    <property type="term" value="F:chromatin binding"/>
    <property type="evidence" value="ECO:0007669"/>
    <property type="project" value="TreeGrafter"/>
</dbReference>
<dbReference type="PANTHER" id="PTHR43941:SF1">
    <property type="entry name" value="STRUCTURAL MAINTENANCE OF CHROMOSOMES PROTEIN 2"/>
    <property type="match status" value="1"/>
</dbReference>
<feature type="compositionally biased region" description="Low complexity" evidence="1">
    <location>
        <begin position="184"/>
        <end position="202"/>
    </location>
</feature>
<feature type="region of interest" description="Disordered" evidence="1">
    <location>
        <begin position="505"/>
        <end position="552"/>
    </location>
</feature>
<feature type="compositionally biased region" description="Gly residues" evidence="1">
    <location>
        <begin position="277"/>
        <end position="301"/>
    </location>
</feature>
<feature type="compositionally biased region" description="Gly residues" evidence="1">
    <location>
        <begin position="373"/>
        <end position="384"/>
    </location>
</feature>
<keyword evidence="3" id="KW-1185">Reference proteome</keyword>
<feature type="compositionally biased region" description="Basic and acidic residues" evidence="1">
    <location>
        <begin position="756"/>
        <end position="778"/>
    </location>
</feature>
<feature type="region of interest" description="Disordered" evidence="1">
    <location>
        <begin position="707"/>
        <end position="778"/>
    </location>
</feature>
<organism evidence="2 3">
    <name type="scientific">Astrephomene gubernaculifera</name>
    <dbReference type="NCBI Taxonomy" id="47775"/>
    <lineage>
        <taxon>Eukaryota</taxon>
        <taxon>Viridiplantae</taxon>
        <taxon>Chlorophyta</taxon>
        <taxon>core chlorophytes</taxon>
        <taxon>Chlorophyceae</taxon>
        <taxon>CS clade</taxon>
        <taxon>Chlamydomonadales</taxon>
        <taxon>Astrephomenaceae</taxon>
        <taxon>Astrephomene</taxon>
    </lineage>
</organism>
<gene>
    <name evidence="2" type="ORF">Agub_g4333</name>
</gene>